<sequence length="591" mass="68019">MLMFSYHLLEIAAIIISVTIVYYYLSKKSTLIELYFSLVLLILFISGSLIEILHLLLYSSFYNLAAYILLVGGIPYLFLYAIRYYKLVLIPEVLSFILVSIIIISITGGVILNQAGYSSNLQYIVNPRVDTTPLFYDYMNLLRNSSFQYQVELPSNLQNQSIELRSLILNFTSCLKNLENLSDIYYQTLKHGYIENSHKQYIEELKIFENLTTYYNKIQYTSRYLARFSLDKIYQQFLVELESNYTKANEIINNLATINNLISSLPNTSHIPIYINLENKILFFNKTNAIKGEIIPVNYYGEVNGTVIVNYLNYSLHLPVINNTFSFNFTLNKYLLNVTFTIIYSGNSVYLPNISTFILHSNLQKSLFIAKILSTSEIKPGGYLIIKGYASGLDRTLIANLYNQSKIYTVSGNFTITYPLPYNLTNTSYTLNLTLLPKGIETPSQLKISFIPRLYNSFLTVDTSSKWIIPSLLTVSGRLTAYNGSGIPGIKVFVFVGNQRYEAITNNEGYFSVHIKPKLTVIYGKQVIYVESDPQYYYYKKVASTYTTIYNPLAFIIPLGAVMLLYILRKIRKKNRRERRKDTKLVELKVR</sequence>
<proteinExistence type="predicted"/>
<dbReference type="Proteomes" id="UP000825123">
    <property type="component" value="Chromosome"/>
</dbReference>
<gene>
    <name evidence="2" type="ORF">KN1_03360</name>
</gene>
<keyword evidence="1" id="KW-1133">Transmembrane helix</keyword>
<feature type="transmembrane region" description="Helical" evidence="1">
    <location>
        <begin position="549"/>
        <end position="568"/>
    </location>
</feature>
<dbReference type="InterPro" id="IPR008969">
    <property type="entry name" value="CarboxyPept-like_regulatory"/>
</dbReference>
<dbReference type="KEGG" id="csty:KN1_03360"/>
<organism evidence="2 3">
    <name type="scientific">Stygiolobus caldivivus</name>
    <dbReference type="NCBI Taxonomy" id="2824673"/>
    <lineage>
        <taxon>Archaea</taxon>
        <taxon>Thermoproteota</taxon>
        <taxon>Thermoprotei</taxon>
        <taxon>Sulfolobales</taxon>
        <taxon>Sulfolobaceae</taxon>
        <taxon>Stygiolobus</taxon>
    </lineage>
</organism>
<evidence type="ECO:0000313" key="2">
    <source>
        <dbReference type="EMBL" id="BCU69039.1"/>
    </source>
</evidence>
<feature type="transmembrane region" description="Helical" evidence="1">
    <location>
        <begin position="6"/>
        <end position="25"/>
    </location>
</feature>
<keyword evidence="1" id="KW-0812">Transmembrane</keyword>
<evidence type="ECO:0000256" key="1">
    <source>
        <dbReference type="SAM" id="Phobius"/>
    </source>
</evidence>
<feature type="transmembrane region" description="Helical" evidence="1">
    <location>
        <begin position="64"/>
        <end position="81"/>
    </location>
</feature>
<accession>A0A8D5U4Z8</accession>
<dbReference type="GeneID" id="66162088"/>
<feature type="transmembrane region" description="Helical" evidence="1">
    <location>
        <begin position="34"/>
        <end position="58"/>
    </location>
</feature>
<dbReference type="AlphaFoldDB" id="A0A8D5U4Z8"/>
<name>A0A8D5U4Z8_9CREN</name>
<protein>
    <submittedName>
        <fullName evidence="2">Uncharacterized protein</fullName>
    </submittedName>
</protein>
<keyword evidence="3" id="KW-1185">Reference proteome</keyword>
<keyword evidence="1" id="KW-0472">Membrane</keyword>
<evidence type="ECO:0000313" key="3">
    <source>
        <dbReference type="Proteomes" id="UP000825123"/>
    </source>
</evidence>
<dbReference type="SUPFAM" id="SSF49464">
    <property type="entry name" value="Carboxypeptidase regulatory domain-like"/>
    <property type="match status" value="1"/>
</dbReference>
<feature type="transmembrane region" description="Helical" evidence="1">
    <location>
        <begin position="93"/>
        <end position="112"/>
    </location>
</feature>
<reference evidence="2 3" key="1">
    <citation type="submission" date="2021-04" db="EMBL/GenBank/DDBJ databases">
        <title>Complete genome sequence of Stygiolobus sp. KN-1.</title>
        <authorList>
            <person name="Nakamura K."/>
            <person name="Sakai H."/>
            <person name="Kurosawa N."/>
        </authorList>
    </citation>
    <scope>NUCLEOTIDE SEQUENCE [LARGE SCALE GENOMIC DNA]</scope>
    <source>
        <strain evidence="2 3">KN-1</strain>
    </source>
</reference>
<dbReference type="EMBL" id="AP024597">
    <property type="protein sequence ID" value="BCU69039.1"/>
    <property type="molecule type" value="Genomic_DNA"/>
</dbReference>
<dbReference type="RefSeq" id="WP_221289100.1">
    <property type="nucleotide sequence ID" value="NZ_AP024597.1"/>
</dbReference>